<accession>A0A518V310</accession>
<reference evidence="3 6" key="1">
    <citation type="submission" date="2018-11" db="EMBL/GenBank/DDBJ databases">
        <title>Phylogenetic determinants of toxin gene distribution in genomes of Brevibacillus laterosporus.</title>
        <authorList>
            <person name="Glare T.R."/>
            <person name="Durrant A."/>
            <person name="Berry C."/>
            <person name="Palma L."/>
            <person name="Ormskirk M."/>
            <person name="Cox M.O."/>
        </authorList>
    </citation>
    <scope>NUCLEOTIDE SEQUENCE [LARGE SCALE GENOMIC DNA]</scope>
    <source>
        <strain evidence="3 6">1821L</strain>
    </source>
</reference>
<dbReference type="GO" id="GO:0003677">
    <property type="term" value="F:DNA binding"/>
    <property type="evidence" value="ECO:0007669"/>
    <property type="project" value="InterPro"/>
</dbReference>
<evidence type="ECO:0000256" key="1">
    <source>
        <dbReference type="SAM" id="MobiDB-lite"/>
    </source>
</evidence>
<evidence type="ECO:0000259" key="2">
    <source>
        <dbReference type="Pfam" id="PF01609"/>
    </source>
</evidence>
<dbReference type="Proteomes" id="UP000319432">
    <property type="component" value="Chromosome"/>
</dbReference>
<dbReference type="EMBL" id="CP033464">
    <property type="protein sequence ID" value="QDX94256.1"/>
    <property type="molecule type" value="Genomic_DNA"/>
</dbReference>
<feature type="region of interest" description="Disordered" evidence="1">
    <location>
        <begin position="149"/>
        <end position="179"/>
    </location>
</feature>
<sequence>MSIIKQGSLFDIQELFDLEPPKRFEAIFSTLDIEPILFYISKKSIYGAPTELNYAAMLYSLVARIVERIPTVKDLRKRLKHDFIFRMECGFLFCDSLPSEASYSRLVHKLSETAHLEKVQDKLLLQAIQEGFIGDEAIAIDATHFESRDRGVEKEKKTKPELKKRGRKSKAEKDIYDKQKQEKEAQKSLYEKTIAAQLDVTLEDLRSQVPIKPDWGIKKNSDGKNMFWFGYKAHLAVSTKSQYILCSLMSSGSMNDGKAAIPLLKGIQTVLPNHMRYAIMDAGYDYVPIYQQIGRMNAQAIIAYNKRNEGEMIGFDSHFAPTCVRECSYRYDSYDKKYKTLKFVRPKECKDCPLSQDSLCQKVYKIKAETDLRKYTAPARGTKTWEELYDQRTAVERVHAYLKEFFQLNNVRYRTGKRAKVHFDLVTLVYNASKLAVDRIRKELASRMKVVA</sequence>
<evidence type="ECO:0000313" key="5">
    <source>
        <dbReference type="EMBL" id="QDX95479.1"/>
    </source>
</evidence>
<gene>
    <name evidence="3" type="ORF">EEL30_02615</name>
    <name evidence="4" type="ORF">EEL30_19395</name>
    <name evidence="5" type="ORF">EEL30_26370</name>
</gene>
<dbReference type="AlphaFoldDB" id="A0A518V310"/>
<dbReference type="PANTHER" id="PTHR33408">
    <property type="entry name" value="TRANSPOSASE"/>
    <property type="match status" value="1"/>
</dbReference>
<evidence type="ECO:0000313" key="3">
    <source>
        <dbReference type="EMBL" id="QDX91365.1"/>
    </source>
</evidence>
<dbReference type="Pfam" id="PF01609">
    <property type="entry name" value="DDE_Tnp_1"/>
    <property type="match status" value="1"/>
</dbReference>
<evidence type="ECO:0000313" key="4">
    <source>
        <dbReference type="EMBL" id="QDX94256.1"/>
    </source>
</evidence>
<dbReference type="GO" id="GO:0004803">
    <property type="term" value="F:transposase activity"/>
    <property type="evidence" value="ECO:0007669"/>
    <property type="project" value="InterPro"/>
</dbReference>
<evidence type="ECO:0000313" key="6">
    <source>
        <dbReference type="Proteomes" id="UP000319432"/>
    </source>
</evidence>
<dbReference type="GO" id="GO:0006313">
    <property type="term" value="P:DNA transposition"/>
    <property type="evidence" value="ECO:0007669"/>
    <property type="project" value="InterPro"/>
</dbReference>
<keyword evidence="6" id="KW-1185">Reference proteome</keyword>
<organism evidence="3 6">
    <name type="scientific">Brevibacillus laterosporus</name>
    <name type="common">Bacillus laterosporus</name>
    <dbReference type="NCBI Taxonomy" id="1465"/>
    <lineage>
        <taxon>Bacteria</taxon>
        <taxon>Bacillati</taxon>
        <taxon>Bacillota</taxon>
        <taxon>Bacilli</taxon>
        <taxon>Bacillales</taxon>
        <taxon>Paenibacillaceae</taxon>
        <taxon>Brevibacillus</taxon>
    </lineage>
</organism>
<dbReference type="OrthoDB" id="2015878at2"/>
<dbReference type="InterPro" id="IPR002559">
    <property type="entry name" value="Transposase_11"/>
</dbReference>
<protein>
    <submittedName>
        <fullName evidence="3">Transposase</fullName>
    </submittedName>
</protein>
<feature type="domain" description="Transposase IS4-like" evidence="2">
    <location>
        <begin position="138"/>
        <end position="431"/>
    </location>
</feature>
<proteinExistence type="predicted"/>
<dbReference type="EMBL" id="CP033464">
    <property type="protein sequence ID" value="QDX95479.1"/>
    <property type="molecule type" value="Genomic_DNA"/>
</dbReference>
<name>A0A518V310_BRELA</name>
<dbReference type="EMBL" id="CP033464">
    <property type="protein sequence ID" value="QDX91365.1"/>
    <property type="molecule type" value="Genomic_DNA"/>
</dbReference>